<protein>
    <submittedName>
        <fullName evidence="2">Uncharacterized protein</fullName>
    </submittedName>
</protein>
<evidence type="ECO:0000313" key="2">
    <source>
        <dbReference type="EMBL" id="KHN74556.1"/>
    </source>
</evidence>
<comment type="caution">
    <text evidence="2">The sequence shown here is derived from an EMBL/GenBank/DDBJ whole genome shotgun (WGS) entry which is preliminary data.</text>
</comment>
<accession>A0A0B2UTX5</accession>
<name>A0A0B2UTX5_TOXCA</name>
<reference evidence="2 3" key="1">
    <citation type="submission" date="2014-11" db="EMBL/GenBank/DDBJ databases">
        <title>Genetic blueprint of the zoonotic pathogen Toxocara canis.</title>
        <authorList>
            <person name="Zhu X.-Q."/>
            <person name="Korhonen P.K."/>
            <person name="Cai H."/>
            <person name="Young N.D."/>
            <person name="Nejsum P."/>
            <person name="von Samson-Himmelstjerna G."/>
            <person name="Boag P.R."/>
            <person name="Tan P."/>
            <person name="Li Q."/>
            <person name="Min J."/>
            <person name="Yang Y."/>
            <person name="Wang X."/>
            <person name="Fang X."/>
            <person name="Hall R.S."/>
            <person name="Hofmann A."/>
            <person name="Sternberg P.W."/>
            <person name="Jex A.R."/>
            <person name="Gasser R.B."/>
        </authorList>
    </citation>
    <scope>NUCLEOTIDE SEQUENCE [LARGE SCALE GENOMIC DNA]</scope>
    <source>
        <strain evidence="2">PN_DK_2014</strain>
    </source>
</reference>
<sequence length="189" mass="21823">MQNRRLQAEADEMKREIISVQQALAESQNLLNELQKPNSQFTEADAHQRTVAGASAINHSSEFADYEKQISSLHDKVTLFQAEIKMKDEEIRRLEFEIGNARRCNQQLNAKIGSLSSSSSVELKKFVKEETDGQLKIQTFGSKCQCSNRLQEPYSAKENKKQHTHAHRCRTRLRWRTTDENTHTHMHTV</sequence>
<dbReference type="AlphaFoldDB" id="A0A0B2UTX5"/>
<dbReference type="Proteomes" id="UP000031036">
    <property type="component" value="Unassembled WGS sequence"/>
</dbReference>
<feature type="coiled-coil region" evidence="1">
    <location>
        <begin position="3"/>
        <end position="30"/>
    </location>
</feature>
<keyword evidence="3" id="KW-1185">Reference proteome</keyword>
<keyword evidence="1" id="KW-0175">Coiled coil</keyword>
<gene>
    <name evidence="2" type="ORF">Tcan_08600</name>
</gene>
<proteinExistence type="predicted"/>
<evidence type="ECO:0000256" key="1">
    <source>
        <dbReference type="SAM" id="Coils"/>
    </source>
</evidence>
<dbReference type="OrthoDB" id="5843944at2759"/>
<evidence type="ECO:0000313" key="3">
    <source>
        <dbReference type="Proteomes" id="UP000031036"/>
    </source>
</evidence>
<dbReference type="EMBL" id="JPKZ01002897">
    <property type="protein sequence ID" value="KHN74556.1"/>
    <property type="molecule type" value="Genomic_DNA"/>
</dbReference>
<organism evidence="2 3">
    <name type="scientific">Toxocara canis</name>
    <name type="common">Canine roundworm</name>
    <dbReference type="NCBI Taxonomy" id="6265"/>
    <lineage>
        <taxon>Eukaryota</taxon>
        <taxon>Metazoa</taxon>
        <taxon>Ecdysozoa</taxon>
        <taxon>Nematoda</taxon>
        <taxon>Chromadorea</taxon>
        <taxon>Rhabditida</taxon>
        <taxon>Spirurina</taxon>
        <taxon>Ascaridomorpha</taxon>
        <taxon>Ascaridoidea</taxon>
        <taxon>Toxocaridae</taxon>
        <taxon>Toxocara</taxon>
    </lineage>
</organism>